<accession>A0AAW4PWV9</accession>
<reference evidence="1 2" key="1">
    <citation type="submission" date="2021-06" db="EMBL/GenBank/DDBJ databases">
        <title>Halomicroarcula sp. a new haloarchaeum isolated from saline soil.</title>
        <authorList>
            <person name="Duran-Viseras A."/>
            <person name="Sanchez-Porro C."/>
            <person name="Ventosa A."/>
        </authorList>
    </citation>
    <scope>NUCLEOTIDE SEQUENCE [LARGE SCALE GENOMIC DNA]</scope>
    <source>
        <strain evidence="1 2">F13</strain>
    </source>
</reference>
<dbReference type="AlphaFoldDB" id="A0AAW4PWV9"/>
<name>A0AAW4PWV9_9EURY</name>
<evidence type="ECO:0000313" key="1">
    <source>
        <dbReference type="EMBL" id="MBX0325780.1"/>
    </source>
</evidence>
<comment type="caution">
    <text evidence="1">The sequence shown here is derived from an EMBL/GenBank/DDBJ whole genome shotgun (WGS) entry which is preliminary data.</text>
</comment>
<organism evidence="1 2">
    <name type="scientific">Haloarcula rubra</name>
    <dbReference type="NCBI Taxonomy" id="2487747"/>
    <lineage>
        <taxon>Archaea</taxon>
        <taxon>Methanobacteriati</taxon>
        <taxon>Methanobacteriota</taxon>
        <taxon>Stenosarchaea group</taxon>
        <taxon>Halobacteria</taxon>
        <taxon>Halobacteriales</taxon>
        <taxon>Haloarculaceae</taxon>
        <taxon>Haloarcula</taxon>
    </lineage>
</organism>
<keyword evidence="2" id="KW-1185">Reference proteome</keyword>
<evidence type="ECO:0000313" key="2">
    <source>
        <dbReference type="Proteomes" id="UP001430377"/>
    </source>
</evidence>
<protein>
    <submittedName>
        <fullName evidence="1">Uncharacterized protein</fullName>
    </submittedName>
</protein>
<dbReference type="EMBL" id="RKLR01000019">
    <property type="protein sequence ID" value="MBX0325780.1"/>
    <property type="molecule type" value="Genomic_DNA"/>
</dbReference>
<proteinExistence type="predicted"/>
<dbReference type="Proteomes" id="UP001430377">
    <property type="component" value="Unassembled WGS sequence"/>
</dbReference>
<dbReference type="RefSeq" id="WP_220620640.1">
    <property type="nucleotide sequence ID" value="NZ_RKLR01000019.1"/>
</dbReference>
<gene>
    <name evidence="1" type="ORF">EGH21_22440</name>
</gene>
<sequence>MTRRSPASKQMQSDFAERFADEFDEAPLHNKVWDDLGEDDQLARLCDAAAMADAAADLRVSYLGEDVDHLEPIEEAEGTLGWVARQRAVEAVAEVCATLIQDGDQWVEEGHWEQTTIDGAKQEAREWLQTHTTEAERVGALEVL</sequence>